<dbReference type="AlphaFoldDB" id="A0A232FGT4"/>
<proteinExistence type="predicted"/>
<evidence type="ECO:0000313" key="2">
    <source>
        <dbReference type="EMBL" id="OXU29902.1"/>
    </source>
</evidence>
<reference evidence="2 3" key="1">
    <citation type="journal article" date="2017" name="Curr. Biol.">
        <title>The Evolution of Venom by Co-option of Single-Copy Genes.</title>
        <authorList>
            <person name="Martinson E.O."/>
            <person name="Mrinalini"/>
            <person name="Kelkar Y.D."/>
            <person name="Chang C.H."/>
            <person name="Werren J.H."/>
        </authorList>
    </citation>
    <scope>NUCLEOTIDE SEQUENCE [LARGE SCALE GENOMIC DNA]</scope>
    <source>
        <strain evidence="2 3">Alberta</strain>
        <tissue evidence="2">Whole body</tissue>
    </source>
</reference>
<dbReference type="InterPro" id="IPR036691">
    <property type="entry name" value="Endo/exonu/phosph_ase_sf"/>
</dbReference>
<evidence type="ECO:0000256" key="1">
    <source>
        <dbReference type="SAM" id="Coils"/>
    </source>
</evidence>
<keyword evidence="1" id="KW-0175">Coiled coil</keyword>
<protein>
    <recommendedName>
        <fullName evidence="4">Endonuclease/exonuclease/phosphatase domain-containing protein</fullName>
    </recommendedName>
</protein>
<organism evidence="2 3">
    <name type="scientific">Trichomalopsis sarcophagae</name>
    <dbReference type="NCBI Taxonomy" id="543379"/>
    <lineage>
        <taxon>Eukaryota</taxon>
        <taxon>Metazoa</taxon>
        <taxon>Ecdysozoa</taxon>
        <taxon>Arthropoda</taxon>
        <taxon>Hexapoda</taxon>
        <taxon>Insecta</taxon>
        <taxon>Pterygota</taxon>
        <taxon>Neoptera</taxon>
        <taxon>Endopterygota</taxon>
        <taxon>Hymenoptera</taxon>
        <taxon>Apocrita</taxon>
        <taxon>Proctotrupomorpha</taxon>
        <taxon>Chalcidoidea</taxon>
        <taxon>Pteromalidae</taxon>
        <taxon>Pteromalinae</taxon>
        <taxon>Trichomalopsis</taxon>
    </lineage>
</organism>
<keyword evidence="3" id="KW-1185">Reference proteome</keyword>
<evidence type="ECO:0000313" key="3">
    <source>
        <dbReference type="Proteomes" id="UP000215335"/>
    </source>
</evidence>
<accession>A0A232FGT4</accession>
<dbReference type="Proteomes" id="UP000215335">
    <property type="component" value="Unassembled WGS sequence"/>
</dbReference>
<evidence type="ECO:0008006" key="4">
    <source>
        <dbReference type="Google" id="ProtNLM"/>
    </source>
</evidence>
<name>A0A232FGT4_9HYME</name>
<dbReference type="SUPFAM" id="SSF56219">
    <property type="entry name" value="DNase I-like"/>
    <property type="match status" value="1"/>
</dbReference>
<dbReference type="EMBL" id="NNAY01000223">
    <property type="protein sequence ID" value="OXU29902.1"/>
    <property type="molecule type" value="Genomic_DNA"/>
</dbReference>
<feature type="coiled-coil region" evidence="1">
    <location>
        <begin position="70"/>
        <end position="97"/>
    </location>
</feature>
<feature type="non-terminal residue" evidence="2">
    <location>
        <position position="1"/>
    </location>
</feature>
<dbReference type="Gene3D" id="3.60.10.10">
    <property type="entry name" value="Endonuclease/exonuclease/phosphatase"/>
    <property type="match status" value="1"/>
</dbReference>
<sequence>HECSHTAYNEARGVNLEQLDSSLDSSVGAIPTLVDTSQPPSNMSTSPANWDSMTASQQMAAIFARVGAVEERLSNKIDTLQEEYKKLRKTVANQNERIVALGRPTSQGSIVGLPLIDGAIKILAILDLLPLKSDILEVRELPNKALNNQADTSSSQASNLTGKRTLVVHLKNSASRDFILRTKRQHGPIVLFDIVQGATSDPINLYEMSSSRINDLRIQAKARARKRNYKHVWNIDVLSVCETWLAPDLDATVAQNDGYQVAPNDRGLKSAKKRAFVQGGELGIENGERFLFSSVYRRPQGHVLSQFFLSLLQFMSFYSNLIIAGDFNSNLLDPSNYYGTHLKTPNPEWRIASRQFLGYLARFNFNK</sequence>
<gene>
    <name evidence="2" type="ORF">TSAR_000998</name>
</gene>
<comment type="caution">
    <text evidence="2">The sequence shown here is derived from an EMBL/GenBank/DDBJ whole genome shotgun (WGS) entry which is preliminary data.</text>
</comment>